<dbReference type="Pfam" id="PF06197">
    <property type="entry name" value="DUF998"/>
    <property type="match status" value="1"/>
</dbReference>
<evidence type="ECO:0000313" key="3">
    <source>
        <dbReference type="Proteomes" id="UP000468928"/>
    </source>
</evidence>
<keyword evidence="1" id="KW-0472">Membrane</keyword>
<feature type="transmembrane region" description="Helical" evidence="1">
    <location>
        <begin position="138"/>
        <end position="158"/>
    </location>
</feature>
<evidence type="ECO:0000256" key="1">
    <source>
        <dbReference type="SAM" id="Phobius"/>
    </source>
</evidence>
<dbReference type="InterPro" id="IPR009339">
    <property type="entry name" value="DUF998"/>
</dbReference>
<keyword evidence="1" id="KW-1133">Transmembrane helix</keyword>
<gene>
    <name evidence="2" type="ORF">GV789_02865</name>
</gene>
<feature type="transmembrane region" description="Helical" evidence="1">
    <location>
        <begin position="170"/>
        <end position="190"/>
    </location>
</feature>
<comment type="caution">
    <text evidence="2">The sequence shown here is derived from an EMBL/GenBank/DDBJ whole genome shotgun (WGS) entry which is preliminary data.</text>
</comment>
<dbReference type="AlphaFoldDB" id="A0A6P1D1Y6"/>
<sequence length="233" mass="24731">MTDTLGHTKRHTRSTGEQPGSMRLLLACGVIGPLLNIVVIHVLGALRPDYNALVVPDSNLELGPGGWMQITNYIVTGTLLLAFALGMRGLMRTGRGSTWGPILLGIYGFTFVAIGPILPDPSLGYPPGVPEVLTIHGAIHSLLGLVQFGSLTAACFVLARRDEALESRGWYRYSVATGLMVPTSYIAFALIAKLAEGGPAGLIERIGIVASGIWIVVLAIRLMRRPVPRAAVG</sequence>
<feature type="transmembrane region" description="Helical" evidence="1">
    <location>
        <begin position="66"/>
        <end position="87"/>
    </location>
</feature>
<dbReference type="RefSeq" id="WP_163828342.1">
    <property type="nucleotide sequence ID" value="NZ_JAAGUZ010000005.1"/>
</dbReference>
<name>A0A6P1D1Y6_9NOCA</name>
<reference evidence="2 3" key="1">
    <citation type="submission" date="2020-01" db="EMBL/GenBank/DDBJ databases">
        <title>Genetics and antimicrobial susceptibilities of Nocardia species isolated from the soil; a comparison with species isolated from humans.</title>
        <authorList>
            <person name="Carrasco G."/>
            <person name="Monzon S."/>
            <person name="Sansegundo M."/>
            <person name="Garcia E."/>
            <person name="Garrido N."/>
            <person name="Medina M.J."/>
            <person name="Villalon P."/>
            <person name="Ramirez-Arocha A.C."/>
            <person name="Jimenez P."/>
            <person name="Cuesta I."/>
            <person name="Valdezate S."/>
        </authorList>
    </citation>
    <scope>NUCLEOTIDE SEQUENCE [LARGE SCALE GENOMIC DNA]</scope>
    <source>
        <strain evidence="2 3">CNM20110639</strain>
    </source>
</reference>
<protein>
    <submittedName>
        <fullName evidence="2">DUF998 domain-containing protein</fullName>
    </submittedName>
</protein>
<evidence type="ECO:0000313" key="2">
    <source>
        <dbReference type="EMBL" id="NEW43401.1"/>
    </source>
</evidence>
<feature type="transmembrane region" description="Helical" evidence="1">
    <location>
        <begin position="21"/>
        <end position="46"/>
    </location>
</feature>
<dbReference type="EMBL" id="JAAGUZ010000005">
    <property type="protein sequence ID" value="NEW43401.1"/>
    <property type="molecule type" value="Genomic_DNA"/>
</dbReference>
<feature type="transmembrane region" description="Helical" evidence="1">
    <location>
        <begin position="202"/>
        <end position="220"/>
    </location>
</feature>
<feature type="transmembrane region" description="Helical" evidence="1">
    <location>
        <begin position="99"/>
        <end position="118"/>
    </location>
</feature>
<dbReference type="Proteomes" id="UP000468928">
    <property type="component" value="Unassembled WGS sequence"/>
</dbReference>
<proteinExistence type="predicted"/>
<keyword evidence="1" id="KW-0812">Transmembrane</keyword>
<accession>A0A6P1D1Y6</accession>
<organism evidence="2 3">
    <name type="scientific">Nocardia cyriacigeorgica</name>
    <dbReference type="NCBI Taxonomy" id="135487"/>
    <lineage>
        <taxon>Bacteria</taxon>
        <taxon>Bacillati</taxon>
        <taxon>Actinomycetota</taxon>
        <taxon>Actinomycetes</taxon>
        <taxon>Mycobacteriales</taxon>
        <taxon>Nocardiaceae</taxon>
        <taxon>Nocardia</taxon>
    </lineage>
</organism>